<gene>
    <name evidence="11" type="primary">mutS</name>
    <name evidence="11" type="ORF">KC571_01780</name>
</gene>
<keyword evidence="5 9" id="KW-0238">DNA-binding</keyword>
<proteinExistence type="inferred from homology"/>
<dbReference type="InterPro" id="IPR007696">
    <property type="entry name" value="DNA_mismatch_repair_MutS_core"/>
</dbReference>
<dbReference type="InterPro" id="IPR007695">
    <property type="entry name" value="DNA_mismatch_repair_MutS-lik_N"/>
</dbReference>
<dbReference type="SUPFAM" id="SSF53150">
    <property type="entry name" value="DNA repair protein MutS, domain II"/>
    <property type="match status" value="1"/>
</dbReference>
<dbReference type="InterPro" id="IPR000432">
    <property type="entry name" value="DNA_mismatch_repair_MutS_C"/>
</dbReference>
<organism evidence="11 12">
    <name type="scientific">candidate division WWE3 bacterium</name>
    <dbReference type="NCBI Taxonomy" id="2053526"/>
    <lineage>
        <taxon>Bacteria</taxon>
        <taxon>Katanobacteria</taxon>
    </lineage>
</organism>
<dbReference type="NCBIfam" id="NF003810">
    <property type="entry name" value="PRK05399.1"/>
    <property type="match status" value="1"/>
</dbReference>
<comment type="function">
    <text evidence="7">This protein is involved in the repair of mismatches in DNA. It is possible that it carries out the mismatch recognition step. This protein has a weak ATPase activity.</text>
</comment>
<dbReference type="SUPFAM" id="SSF55271">
    <property type="entry name" value="DNA repair protein MutS, domain I"/>
    <property type="match status" value="1"/>
</dbReference>
<dbReference type="NCBIfam" id="TIGR01070">
    <property type="entry name" value="mutS1"/>
    <property type="match status" value="1"/>
</dbReference>
<evidence type="ECO:0000256" key="6">
    <source>
        <dbReference type="ARBA" id="ARBA00023204"/>
    </source>
</evidence>
<keyword evidence="2 9" id="KW-0547">Nucleotide-binding</keyword>
<evidence type="ECO:0000259" key="10">
    <source>
        <dbReference type="SMART" id="SM00533"/>
    </source>
</evidence>
<evidence type="ECO:0000256" key="9">
    <source>
        <dbReference type="RuleBase" id="RU003756"/>
    </source>
</evidence>
<evidence type="ECO:0000313" key="12">
    <source>
        <dbReference type="Proteomes" id="UP000701698"/>
    </source>
</evidence>
<dbReference type="GO" id="GO:0030983">
    <property type="term" value="F:mismatched DNA binding"/>
    <property type="evidence" value="ECO:0007669"/>
    <property type="project" value="InterPro"/>
</dbReference>
<dbReference type="Pfam" id="PF05188">
    <property type="entry name" value="MutS_II"/>
    <property type="match status" value="1"/>
</dbReference>
<evidence type="ECO:0000256" key="7">
    <source>
        <dbReference type="ARBA" id="ARBA00024647"/>
    </source>
</evidence>
<dbReference type="EMBL" id="JAGQKX010000032">
    <property type="protein sequence ID" value="MCA9390107.1"/>
    <property type="molecule type" value="Genomic_DNA"/>
</dbReference>
<reference evidence="11" key="1">
    <citation type="submission" date="2020-04" db="EMBL/GenBank/DDBJ databases">
        <authorList>
            <person name="Zhang T."/>
        </authorList>
    </citation>
    <scope>NUCLEOTIDE SEQUENCE</scope>
    <source>
        <strain evidence="11">HKST-UBA01</strain>
    </source>
</reference>
<dbReference type="Proteomes" id="UP000701698">
    <property type="component" value="Unassembled WGS sequence"/>
</dbReference>
<sequence>MVSENDFSTPMMKQYAHIKAQYPDTLLFFRLGDFYELFMEDAETGAEVLDITLTARDKGSDGKIPMCGVPFHAVDSYISRLVAAGYKVAICEQISSADDATGIVERDVVRVVTPSTILDENAVPRKETNYLMVLDIDPNIKSQTIGVAFVDLGTSDFQIVEIAIDADRRALEDLVTKFTPKECIISPKNYENVRFISWLRKFPGLNIYPFGHWREYATDPESYLRKIYEIASVEGIGLKDSEKLQRVTALAVGYLNETQKGRVHHLSKPQKYHMEQYLEMDSSTIFNLELFHTIREGDREGSLLWLLDKSKTAMGGRLLRHWIVRPSRVREELVSRHDFVEYMFSRNSFRTQVQDWLESVLDIERILGRLSVGTGNARDLVGLRQSLVAIKEIIGETNQHEVPLFKLLGEAFTTRVTNILSLIEKSILDEPSALMREGNMIRDGYSEALDELRSIKNTGQGYLDRFLEEQKQITGIPNLKVGSNKVFGFYLEVSKSHTDKVPPQYVRKQTLVNAERYITQELKEYEDKVLGAEEKISELEYELVQQVIEKVLSDTADLFTLSKIIGKIDVLTGFAEISERNNYVKPMLFDDDRLVLEDSRHPVIEQLLEDQSFVPNDVSMDSETRQIILLTGPNMAGKSTYIRQVAICALIAHLGCFVPCRKAEIGIVDKLFT</sequence>
<comment type="similarity">
    <text evidence="1 9">Belongs to the DNA mismatch repair MutS family.</text>
</comment>
<evidence type="ECO:0000256" key="8">
    <source>
        <dbReference type="NCBIfam" id="TIGR01070"/>
    </source>
</evidence>
<evidence type="ECO:0000256" key="5">
    <source>
        <dbReference type="ARBA" id="ARBA00023125"/>
    </source>
</evidence>
<evidence type="ECO:0000256" key="3">
    <source>
        <dbReference type="ARBA" id="ARBA00022763"/>
    </source>
</evidence>
<dbReference type="GO" id="GO:0140664">
    <property type="term" value="F:ATP-dependent DNA damage sensor activity"/>
    <property type="evidence" value="ECO:0007669"/>
    <property type="project" value="InterPro"/>
</dbReference>
<dbReference type="PANTHER" id="PTHR11361">
    <property type="entry name" value="DNA MISMATCH REPAIR PROTEIN MUTS FAMILY MEMBER"/>
    <property type="match status" value="1"/>
</dbReference>
<dbReference type="InterPro" id="IPR007860">
    <property type="entry name" value="DNA_mmatch_repair_MutS_con_dom"/>
</dbReference>
<dbReference type="GO" id="GO:0005829">
    <property type="term" value="C:cytosol"/>
    <property type="evidence" value="ECO:0007669"/>
    <property type="project" value="TreeGrafter"/>
</dbReference>
<name>A0A955LGC4_UNCKA</name>
<keyword evidence="6 9" id="KW-0234">DNA repair</keyword>
<dbReference type="GO" id="GO:0005524">
    <property type="term" value="F:ATP binding"/>
    <property type="evidence" value="ECO:0007669"/>
    <property type="project" value="UniProtKB-UniRule"/>
</dbReference>
<dbReference type="Pfam" id="PF05192">
    <property type="entry name" value="MutS_III"/>
    <property type="match status" value="1"/>
</dbReference>
<dbReference type="Gene3D" id="1.10.1420.10">
    <property type="match status" value="2"/>
</dbReference>
<accession>A0A955LGC4</accession>
<dbReference type="Pfam" id="PF01624">
    <property type="entry name" value="MutS_I"/>
    <property type="match status" value="1"/>
</dbReference>
<comment type="caution">
    <text evidence="11">The sequence shown here is derived from an EMBL/GenBank/DDBJ whole genome shotgun (WGS) entry which is preliminary data.</text>
</comment>
<dbReference type="InterPro" id="IPR007861">
    <property type="entry name" value="DNA_mismatch_repair_MutS_clamp"/>
</dbReference>
<dbReference type="GO" id="GO:0006298">
    <property type="term" value="P:mismatch repair"/>
    <property type="evidence" value="ECO:0007669"/>
    <property type="project" value="UniProtKB-UniRule"/>
</dbReference>
<dbReference type="InterPro" id="IPR036187">
    <property type="entry name" value="DNA_mismatch_repair_MutS_sf"/>
</dbReference>
<dbReference type="Gene3D" id="3.40.1170.10">
    <property type="entry name" value="DNA repair protein MutS, domain I"/>
    <property type="match status" value="1"/>
</dbReference>
<dbReference type="InterPro" id="IPR027417">
    <property type="entry name" value="P-loop_NTPase"/>
</dbReference>
<dbReference type="Gene3D" id="3.40.50.300">
    <property type="entry name" value="P-loop containing nucleotide triphosphate hydrolases"/>
    <property type="match status" value="1"/>
</dbReference>
<dbReference type="Pfam" id="PF00488">
    <property type="entry name" value="MutS_V"/>
    <property type="match status" value="1"/>
</dbReference>
<dbReference type="AlphaFoldDB" id="A0A955LGC4"/>
<dbReference type="InterPro" id="IPR017261">
    <property type="entry name" value="DNA_mismatch_repair_MutS/MSH"/>
</dbReference>
<dbReference type="SUPFAM" id="SSF52540">
    <property type="entry name" value="P-loop containing nucleoside triphosphate hydrolases"/>
    <property type="match status" value="1"/>
</dbReference>
<dbReference type="FunFam" id="1.10.1420.10:FF:000001">
    <property type="entry name" value="DNA mismatch repair protein MutS"/>
    <property type="match status" value="1"/>
</dbReference>
<dbReference type="InterPro" id="IPR005748">
    <property type="entry name" value="DNA_mismatch_repair_MutS"/>
</dbReference>
<keyword evidence="3 9" id="KW-0227">DNA damage</keyword>
<evidence type="ECO:0000313" key="11">
    <source>
        <dbReference type="EMBL" id="MCA9390107.1"/>
    </source>
</evidence>
<feature type="non-terminal residue" evidence="11">
    <location>
        <position position="673"/>
    </location>
</feature>
<dbReference type="Gene3D" id="3.30.420.110">
    <property type="entry name" value="MutS, connector domain"/>
    <property type="match status" value="1"/>
</dbReference>
<evidence type="ECO:0000256" key="4">
    <source>
        <dbReference type="ARBA" id="ARBA00022840"/>
    </source>
</evidence>
<dbReference type="SUPFAM" id="SSF48334">
    <property type="entry name" value="DNA repair protein MutS, domain III"/>
    <property type="match status" value="1"/>
</dbReference>
<dbReference type="InterPro" id="IPR016151">
    <property type="entry name" value="DNA_mismatch_repair_MutS_N"/>
</dbReference>
<dbReference type="InterPro" id="IPR045076">
    <property type="entry name" value="MutS"/>
</dbReference>
<keyword evidence="4" id="KW-0067">ATP-binding</keyword>
<feature type="domain" description="DNA mismatch repair protein MutS core" evidence="10">
    <location>
        <begin position="298"/>
        <end position="607"/>
    </location>
</feature>
<evidence type="ECO:0000256" key="2">
    <source>
        <dbReference type="ARBA" id="ARBA00022741"/>
    </source>
</evidence>
<dbReference type="FunFam" id="3.40.1170.10:FF:000001">
    <property type="entry name" value="DNA mismatch repair protein MutS"/>
    <property type="match status" value="1"/>
</dbReference>
<dbReference type="SMART" id="SM00533">
    <property type="entry name" value="MUTSd"/>
    <property type="match status" value="1"/>
</dbReference>
<protein>
    <recommendedName>
        <fullName evidence="8">DNA mismatch repair protein MutS</fullName>
    </recommendedName>
</protein>
<dbReference type="InterPro" id="IPR036678">
    <property type="entry name" value="MutS_con_dom_sf"/>
</dbReference>
<evidence type="ECO:0000256" key="1">
    <source>
        <dbReference type="ARBA" id="ARBA00006271"/>
    </source>
</evidence>
<dbReference type="PIRSF" id="PIRSF037677">
    <property type="entry name" value="DNA_mis_repair_Msh6"/>
    <property type="match status" value="1"/>
</dbReference>
<dbReference type="Pfam" id="PF05190">
    <property type="entry name" value="MutS_IV"/>
    <property type="match status" value="1"/>
</dbReference>
<dbReference type="PANTHER" id="PTHR11361:SF34">
    <property type="entry name" value="DNA MISMATCH REPAIR PROTEIN MSH1, MITOCHONDRIAL"/>
    <property type="match status" value="1"/>
</dbReference>
<reference evidence="11" key="2">
    <citation type="journal article" date="2021" name="Microbiome">
        <title>Successional dynamics and alternative stable states in a saline activated sludge microbial community over 9 years.</title>
        <authorList>
            <person name="Wang Y."/>
            <person name="Ye J."/>
            <person name="Ju F."/>
            <person name="Liu L."/>
            <person name="Boyd J.A."/>
            <person name="Deng Y."/>
            <person name="Parks D.H."/>
            <person name="Jiang X."/>
            <person name="Yin X."/>
            <person name="Woodcroft B.J."/>
            <person name="Tyson G.W."/>
            <person name="Hugenholtz P."/>
            <person name="Polz M.F."/>
            <person name="Zhang T."/>
        </authorList>
    </citation>
    <scope>NUCLEOTIDE SEQUENCE</scope>
    <source>
        <strain evidence="11">HKST-UBA01</strain>
    </source>
</reference>